<name>A0ABV9BBQ7_9ACTN</name>
<comment type="caution">
    <text evidence="1">The sequence shown here is derived from an EMBL/GenBank/DDBJ whole genome shotgun (WGS) entry which is preliminary data.</text>
</comment>
<evidence type="ECO:0000313" key="1">
    <source>
        <dbReference type="EMBL" id="MFC4512236.1"/>
    </source>
</evidence>
<reference evidence="2" key="1">
    <citation type="journal article" date="2019" name="Int. J. Syst. Evol. Microbiol.">
        <title>The Global Catalogue of Microorganisms (GCM) 10K type strain sequencing project: providing services to taxonomists for standard genome sequencing and annotation.</title>
        <authorList>
            <consortium name="The Broad Institute Genomics Platform"/>
            <consortium name="The Broad Institute Genome Sequencing Center for Infectious Disease"/>
            <person name="Wu L."/>
            <person name="Ma J."/>
        </authorList>
    </citation>
    <scope>NUCLEOTIDE SEQUENCE [LARGE SCALE GENOMIC DNA]</scope>
    <source>
        <strain evidence="2">CECT 8064</strain>
    </source>
</reference>
<dbReference type="InterPro" id="IPR029058">
    <property type="entry name" value="AB_hydrolase_fold"/>
</dbReference>
<accession>A0ABV9BBQ7</accession>
<dbReference type="RefSeq" id="WP_417922314.1">
    <property type="nucleotide sequence ID" value="NZ_JBHSFS010000002.1"/>
</dbReference>
<sequence>MDEPVFVIHGVGNRDLEGFIRTVATLAAASGLDLVPVHWGDLGADDRYVDLALPPTRGDASRIPLASLLERPPGLRAPDVGLPDPLRDAFRDSLGVSLADDGLRDGPGRPDVEEILAVLEEEWPATRWLGPAGDPELLRATGAALARAVLEAEEAGEAENDDGLRGRREAAARLRTVIRHRLQDLDRVAGAAMEAVADRVNHQLRSHYGPGATRFLGDVLVYQRHRAAIHARVRQCVDAVDPELGKAPSRPVRLVAHSLGGVIAVDLATAAEPLWTSALLTFGSQPAYFHLCDPRGGQLSPYASEQPVCLPPSLARWTNLWQPLDPLAFAASRVFRLADGTPPTDVTLPHTFAVGLWTHSVYWQLPELADLLRAIFPAAT</sequence>
<keyword evidence="2" id="KW-1185">Reference proteome</keyword>
<gene>
    <name evidence="1" type="ORF">ACFPEN_04725</name>
</gene>
<dbReference type="SUPFAM" id="SSF53474">
    <property type="entry name" value="alpha/beta-Hydrolases"/>
    <property type="match status" value="1"/>
</dbReference>
<organism evidence="1 2">
    <name type="scientific">Streptomyces ehimensis</name>
    <dbReference type="NCBI Taxonomy" id="68195"/>
    <lineage>
        <taxon>Bacteria</taxon>
        <taxon>Bacillati</taxon>
        <taxon>Actinomycetota</taxon>
        <taxon>Actinomycetes</taxon>
        <taxon>Kitasatosporales</taxon>
        <taxon>Streptomycetaceae</taxon>
        <taxon>Streptomyces</taxon>
    </lineage>
</organism>
<dbReference type="Proteomes" id="UP001595990">
    <property type="component" value="Unassembled WGS sequence"/>
</dbReference>
<protein>
    <submittedName>
        <fullName evidence="1">Uncharacterized protein</fullName>
    </submittedName>
</protein>
<evidence type="ECO:0000313" key="2">
    <source>
        <dbReference type="Proteomes" id="UP001595990"/>
    </source>
</evidence>
<dbReference type="Gene3D" id="3.40.50.1820">
    <property type="entry name" value="alpha/beta hydrolase"/>
    <property type="match status" value="1"/>
</dbReference>
<proteinExistence type="predicted"/>
<dbReference type="EMBL" id="JBHSFS010000002">
    <property type="protein sequence ID" value="MFC4512236.1"/>
    <property type="molecule type" value="Genomic_DNA"/>
</dbReference>